<dbReference type="AlphaFoldDB" id="A0AAN5HXL1"/>
<name>A0AAN5HXL1_9BILA</name>
<sequence>VDPSFHVPIPPVTLKMATEKRPIEDLSVPVNKYECELFEEEWSKIYPGELVIPWHFFPTAASKKINTKEIIGIYYRTRTRPLERRRAGVSRGPCPRSRAGGRVTRRGLRLSFPFSGTFSVYNTHYSL</sequence>
<gene>
    <name evidence="1" type="ORF">PMAYCL1PPCAC_14970</name>
</gene>
<proteinExistence type="predicted"/>
<comment type="caution">
    <text evidence="1">The sequence shown here is derived from an EMBL/GenBank/DDBJ whole genome shotgun (WGS) entry which is preliminary data.</text>
</comment>
<dbReference type="EMBL" id="BTRK01000004">
    <property type="protein sequence ID" value="GMR44775.1"/>
    <property type="molecule type" value="Genomic_DNA"/>
</dbReference>
<evidence type="ECO:0000313" key="2">
    <source>
        <dbReference type="Proteomes" id="UP001328107"/>
    </source>
</evidence>
<accession>A0AAN5HXL1</accession>
<dbReference type="Proteomes" id="UP001328107">
    <property type="component" value="Unassembled WGS sequence"/>
</dbReference>
<keyword evidence="2" id="KW-1185">Reference proteome</keyword>
<organism evidence="1 2">
    <name type="scientific">Pristionchus mayeri</name>
    <dbReference type="NCBI Taxonomy" id="1317129"/>
    <lineage>
        <taxon>Eukaryota</taxon>
        <taxon>Metazoa</taxon>
        <taxon>Ecdysozoa</taxon>
        <taxon>Nematoda</taxon>
        <taxon>Chromadorea</taxon>
        <taxon>Rhabditida</taxon>
        <taxon>Rhabditina</taxon>
        <taxon>Diplogasteromorpha</taxon>
        <taxon>Diplogasteroidea</taxon>
        <taxon>Neodiplogasteridae</taxon>
        <taxon>Pristionchus</taxon>
    </lineage>
</organism>
<protein>
    <submittedName>
        <fullName evidence="1">Uncharacterized protein</fullName>
    </submittedName>
</protein>
<evidence type="ECO:0000313" key="1">
    <source>
        <dbReference type="EMBL" id="GMR44775.1"/>
    </source>
</evidence>
<reference evidence="2" key="1">
    <citation type="submission" date="2022-10" db="EMBL/GenBank/DDBJ databases">
        <title>Genome assembly of Pristionchus species.</title>
        <authorList>
            <person name="Yoshida K."/>
            <person name="Sommer R.J."/>
        </authorList>
    </citation>
    <scope>NUCLEOTIDE SEQUENCE [LARGE SCALE GENOMIC DNA]</scope>
    <source>
        <strain evidence="2">RS5460</strain>
    </source>
</reference>
<feature type="non-terminal residue" evidence="1">
    <location>
        <position position="1"/>
    </location>
</feature>